<sequence>MFKSLLRSTKRSGLAKPHSEIPHQPIKHNIILFGESGVGKSSIINMLQGGSVAAVASTAKGCTLKCKKYEGEINGQHYVYWDTAGFNEGDEGSVPEAAAVKALYKLLCNLEDGVSLLVFCMRGPRCTAAGTRNWSLFQHIICQDAVPAVIAITYMENEEKLPKWWKANMSHFHTNGMKPSTITNQKFNDGGKAFHSDIGVACITATKGLRDMLEDEYFESCRRIRKLVFESHLTQPWKVERVIWFKNVVEAAQTGLLCGMFSGETLVLDERIKDFMVTLGMKAEEASQLAKILEKS</sequence>
<dbReference type="InterPro" id="IPR006073">
    <property type="entry name" value="GTP-bd"/>
</dbReference>
<dbReference type="Pfam" id="PF01926">
    <property type="entry name" value="MMR_HSR1"/>
    <property type="match status" value="1"/>
</dbReference>
<keyword evidence="3" id="KW-0378">Hydrolase</keyword>
<dbReference type="InterPro" id="IPR025662">
    <property type="entry name" value="Sigma_54_int_dom_ATP-bd_1"/>
</dbReference>
<evidence type="ECO:0000259" key="2">
    <source>
        <dbReference type="Pfam" id="PF01926"/>
    </source>
</evidence>
<dbReference type="EMBL" id="JACGCI010000228">
    <property type="protein sequence ID" value="KAF6741621.1"/>
    <property type="molecule type" value="Genomic_DNA"/>
</dbReference>
<gene>
    <name evidence="3" type="ORF">DFP72DRAFT_1083442</name>
</gene>
<dbReference type="SUPFAM" id="SSF52540">
    <property type="entry name" value="P-loop containing nucleoside triphosphate hydrolases"/>
    <property type="match status" value="1"/>
</dbReference>
<dbReference type="CDD" id="cd00882">
    <property type="entry name" value="Ras_like_GTPase"/>
    <property type="match status" value="1"/>
</dbReference>
<evidence type="ECO:0000313" key="4">
    <source>
        <dbReference type="Proteomes" id="UP000521943"/>
    </source>
</evidence>
<evidence type="ECO:0000313" key="3">
    <source>
        <dbReference type="EMBL" id="KAF6741621.1"/>
    </source>
</evidence>
<organism evidence="3 4">
    <name type="scientific">Ephemerocybe angulata</name>
    <dbReference type="NCBI Taxonomy" id="980116"/>
    <lineage>
        <taxon>Eukaryota</taxon>
        <taxon>Fungi</taxon>
        <taxon>Dikarya</taxon>
        <taxon>Basidiomycota</taxon>
        <taxon>Agaricomycotina</taxon>
        <taxon>Agaricomycetes</taxon>
        <taxon>Agaricomycetidae</taxon>
        <taxon>Agaricales</taxon>
        <taxon>Agaricineae</taxon>
        <taxon>Psathyrellaceae</taxon>
        <taxon>Ephemerocybe</taxon>
    </lineage>
</organism>
<evidence type="ECO:0000256" key="1">
    <source>
        <dbReference type="SAM" id="MobiDB-lite"/>
    </source>
</evidence>
<accession>A0A8H6LUI9</accession>
<comment type="caution">
    <text evidence="3">The sequence shown here is derived from an EMBL/GenBank/DDBJ whole genome shotgun (WGS) entry which is preliminary data.</text>
</comment>
<protein>
    <submittedName>
        <fullName evidence="3">P-loop containing nucleoside triphosphate hydrolase protein</fullName>
    </submittedName>
</protein>
<name>A0A8H6LUI9_9AGAR</name>
<proteinExistence type="predicted"/>
<dbReference type="InterPro" id="IPR027417">
    <property type="entry name" value="P-loop_NTPase"/>
</dbReference>
<dbReference type="GO" id="GO:0016787">
    <property type="term" value="F:hydrolase activity"/>
    <property type="evidence" value="ECO:0007669"/>
    <property type="project" value="UniProtKB-KW"/>
</dbReference>
<dbReference type="GO" id="GO:0005525">
    <property type="term" value="F:GTP binding"/>
    <property type="evidence" value="ECO:0007669"/>
    <property type="project" value="InterPro"/>
</dbReference>
<reference evidence="3 4" key="1">
    <citation type="submission" date="2020-07" db="EMBL/GenBank/DDBJ databases">
        <title>Comparative genomics of pyrophilous fungi reveals a link between fire events and developmental genes.</title>
        <authorList>
            <consortium name="DOE Joint Genome Institute"/>
            <person name="Steindorff A.S."/>
            <person name="Carver A."/>
            <person name="Calhoun S."/>
            <person name="Stillman K."/>
            <person name="Liu H."/>
            <person name="Lipzen A."/>
            <person name="Pangilinan J."/>
            <person name="Labutti K."/>
            <person name="Bruns T.D."/>
            <person name="Grigoriev I.V."/>
        </authorList>
    </citation>
    <scope>NUCLEOTIDE SEQUENCE [LARGE SCALE GENOMIC DNA]</scope>
    <source>
        <strain evidence="3 4">CBS 144469</strain>
    </source>
</reference>
<dbReference type="PROSITE" id="PS00675">
    <property type="entry name" value="SIGMA54_INTERACT_1"/>
    <property type="match status" value="1"/>
</dbReference>
<keyword evidence="4" id="KW-1185">Reference proteome</keyword>
<dbReference type="Gene3D" id="3.40.50.300">
    <property type="entry name" value="P-loop containing nucleotide triphosphate hydrolases"/>
    <property type="match status" value="1"/>
</dbReference>
<feature type="region of interest" description="Disordered" evidence="1">
    <location>
        <begin position="1"/>
        <end position="21"/>
    </location>
</feature>
<dbReference type="OrthoDB" id="8954335at2759"/>
<feature type="domain" description="G" evidence="2">
    <location>
        <begin position="30"/>
        <end position="100"/>
    </location>
</feature>
<dbReference type="AlphaFoldDB" id="A0A8H6LUI9"/>
<dbReference type="Proteomes" id="UP000521943">
    <property type="component" value="Unassembled WGS sequence"/>
</dbReference>